<dbReference type="Proteomes" id="UP000184474">
    <property type="component" value="Unassembled WGS sequence"/>
</dbReference>
<dbReference type="STRING" id="156994.SAMN04488028_1145"/>
<evidence type="ECO:0008006" key="4">
    <source>
        <dbReference type="Google" id="ProtNLM"/>
    </source>
</evidence>
<gene>
    <name evidence="2" type="ORF">SAMN04488028_1145</name>
</gene>
<accession>A0A1M6WP39</accession>
<evidence type="ECO:0000313" key="2">
    <source>
        <dbReference type="EMBL" id="SHK95359.1"/>
    </source>
</evidence>
<feature type="transmembrane region" description="Helical" evidence="1">
    <location>
        <begin position="12"/>
        <end position="30"/>
    </location>
</feature>
<keyword evidence="1" id="KW-0472">Membrane</keyword>
<sequence>MIKLKSDTTYIWGKGVVYYSLTLLIMIFLVKVTLVQALFLSMISLIFYLLINMIYAFSFNVESNTIEITNQLRPYYKEVTAFEDINSIEVKGVINKGITLAIDFKHKSKKYFAVTGISKEELEEIVEVFRTYKSGNMNPKEDV</sequence>
<evidence type="ECO:0000256" key="1">
    <source>
        <dbReference type="SAM" id="Phobius"/>
    </source>
</evidence>
<organism evidence="2 3">
    <name type="scientific">Reichenbachiella agariperforans</name>
    <dbReference type="NCBI Taxonomy" id="156994"/>
    <lineage>
        <taxon>Bacteria</taxon>
        <taxon>Pseudomonadati</taxon>
        <taxon>Bacteroidota</taxon>
        <taxon>Cytophagia</taxon>
        <taxon>Cytophagales</taxon>
        <taxon>Reichenbachiellaceae</taxon>
        <taxon>Reichenbachiella</taxon>
    </lineage>
</organism>
<name>A0A1M6WP39_REIAG</name>
<feature type="transmembrane region" description="Helical" evidence="1">
    <location>
        <begin position="37"/>
        <end position="57"/>
    </location>
</feature>
<keyword evidence="1" id="KW-0812">Transmembrane</keyword>
<evidence type="ECO:0000313" key="3">
    <source>
        <dbReference type="Proteomes" id="UP000184474"/>
    </source>
</evidence>
<dbReference type="AlphaFoldDB" id="A0A1M6WP39"/>
<protein>
    <recommendedName>
        <fullName evidence="4">PH domain-containing protein</fullName>
    </recommendedName>
</protein>
<keyword evidence="3" id="KW-1185">Reference proteome</keyword>
<dbReference type="EMBL" id="FRAA01000014">
    <property type="protein sequence ID" value="SHK95359.1"/>
    <property type="molecule type" value="Genomic_DNA"/>
</dbReference>
<proteinExistence type="predicted"/>
<dbReference type="RefSeq" id="WP_073125593.1">
    <property type="nucleotide sequence ID" value="NZ_FRAA01000014.1"/>
</dbReference>
<reference evidence="3" key="1">
    <citation type="submission" date="2016-11" db="EMBL/GenBank/DDBJ databases">
        <authorList>
            <person name="Varghese N."/>
            <person name="Submissions S."/>
        </authorList>
    </citation>
    <scope>NUCLEOTIDE SEQUENCE [LARGE SCALE GENOMIC DNA]</scope>
    <source>
        <strain evidence="3">DSM 26134</strain>
    </source>
</reference>
<keyword evidence="1" id="KW-1133">Transmembrane helix</keyword>